<dbReference type="SUPFAM" id="SSF51430">
    <property type="entry name" value="NAD(P)-linked oxidoreductase"/>
    <property type="match status" value="1"/>
</dbReference>
<accession>A0A9P3FYL6</accession>
<evidence type="ECO:0000256" key="5">
    <source>
        <dbReference type="PIRSR" id="PIRSR000097-2"/>
    </source>
</evidence>
<reference evidence="8 9" key="1">
    <citation type="submission" date="2021-08" db="EMBL/GenBank/DDBJ databases">
        <title>Draft Genome Sequence of Phanerochaete sordida strain YK-624.</title>
        <authorList>
            <person name="Mori T."/>
            <person name="Dohra H."/>
            <person name="Suzuki T."/>
            <person name="Kawagishi H."/>
            <person name="Hirai H."/>
        </authorList>
    </citation>
    <scope>NUCLEOTIDE SEQUENCE [LARGE SCALE GENOMIC DNA]</scope>
    <source>
        <strain evidence="8 9">YK-624</strain>
    </source>
</reference>
<dbReference type="Pfam" id="PF00248">
    <property type="entry name" value="Aldo_ket_red"/>
    <property type="match status" value="1"/>
</dbReference>
<evidence type="ECO:0000256" key="4">
    <source>
        <dbReference type="PIRSR" id="PIRSR000097-1"/>
    </source>
</evidence>
<dbReference type="PROSITE" id="PS00062">
    <property type="entry name" value="ALDOKETO_REDUCTASE_2"/>
    <property type="match status" value="1"/>
</dbReference>
<name>A0A9P3FYL6_9APHY</name>
<feature type="active site" description="Proton donor" evidence="4">
    <location>
        <position position="55"/>
    </location>
</feature>
<dbReference type="OrthoDB" id="416253at2759"/>
<proteinExistence type="inferred from homology"/>
<feature type="domain" description="NADP-dependent oxidoreductase" evidence="7">
    <location>
        <begin position="18"/>
        <end position="282"/>
    </location>
</feature>
<keyword evidence="9" id="KW-1185">Reference proteome</keyword>
<dbReference type="FunFam" id="3.20.20.100:FF:000002">
    <property type="entry name" value="2,5-diketo-D-gluconic acid reductase A"/>
    <property type="match status" value="1"/>
</dbReference>
<gene>
    <name evidence="8" type="ORF">PsYK624_010730</name>
</gene>
<dbReference type="InterPro" id="IPR023210">
    <property type="entry name" value="NADP_OxRdtase_dom"/>
</dbReference>
<evidence type="ECO:0000259" key="7">
    <source>
        <dbReference type="Pfam" id="PF00248"/>
    </source>
</evidence>
<dbReference type="AlphaFoldDB" id="A0A9P3FYL6"/>
<protein>
    <submittedName>
        <fullName evidence="8">Aldo/keto reductase</fullName>
    </submittedName>
</protein>
<dbReference type="PANTHER" id="PTHR43827:SF3">
    <property type="entry name" value="NADP-DEPENDENT OXIDOREDUCTASE DOMAIN-CONTAINING PROTEIN"/>
    <property type="match status" value="1"/>
</dbReference>
<comment type="caution">
    <text evidence="8">The sequence shown here is derived from an EMBL/GenBank/DDBJ whole genome shotgun (WGS) entry which is preliminary data.</text>
</comment>
<evidence type="ECO:0000256" key="6">
    <source>
        <dbReference type="PIRSR" id="PIRSR000097-3"/>
    </source>
</evidence>
<dbReference type="Gene3D" id="3.20.20.100">
    <property type="entry name" value="NADP-dependent oxidoreductase domain"/>
    <property type="match status" value="1"/>
</dbReference>
<evidence type="ECO:0000256" key="2">
    <source>
        <dbReference type="ARBA" id="ARBA00022857"/>
    </source>
</evidence>
<dbReference type="GO" id="GO:0016616">
    <property type="term" value="F:oxidoreductase activity, acting on the CH-OH group of donors, NAD or NADP as acceptor"/>
    <property type="evidence" value="ECO:0007669"/>
    <property type="project" value="UniProtKB-ARBA"/>
</dbReference>
<comment type="similarity">
    <text evidence="1">Belongs to the aldo/keto reductase family.</text>
</comment>
<evidence type="ECO:0000313" key="9">
    <source>
        <dbReference type="Proteomes" id="UP000703269"/>
    </source>
</evidence>
<feature type="site" description="Lowers pKa of active site Tyr" evidence="6">
    <location>
        <position position="80"/>
    </location>
</feature>
<dbReference type="EMBL" id="BPQB01000001">
    <property type="protein sequence ID" value="GJE84996.1"/>
    <property type="molecule type" value="Genomic_DNA"/>
</dbReference>
<dbReference type="PIRSF" id="PIRSF000097">
    <property type="entry name" value="AKR"/>
    <property type="match status" value="1"/>
</dbReference>
<keyword evidence="3" id="KW-0560">Oxidoreductase</keyword>
<dbReference type="PRINTS" id="PR00069">
    <property type="entry name" value="ALDKETRDTASE"/>
</dbReference>
<dbReference type="CDD" id="cd19071">
    <property type="entry name" value="AKR_AKR1-5-like"/>
    <property type="match status" value="1"/>
</dbReference>
<dbReference type="InterPro" id="IPR018170">
    <property type="entry name" value="Aldo/ket_reductase_CS"/>
</dbReference>
<sequence>MAPVPYFKLNTGATAPAIGLGCWAGFEQKDRDASKQWILSALKAGYRRIDTAWFYGTEQAVGEAIKESGIPREEIFVVTKLSWHHAYGREEEGINSSLERLGLEYVDLWLMHWPQAVLYENNDPLPKDENGNLKINHEADFRKTWAAMEKIYQSGKARAIGVSNFSIKNLEILLKDAKVTPADNQIELHPYLVQEELVQYCQSRGIAVTAYAPTGYATVRADPTIVALAEKYGASPAQVILAWHVARGVHAMPCSKDPAHQAQNIDLPVLAPADVARISALDKGKRLCNAADENGKVNGWTLEQLGW</sequence>
<evidence type="ECO:0000256" key="3">
    <source>
        <dbReference type="ARBA" id="ARBA00023002"/>
    </source>
</evidence>
<feature type="binding site" evidence="5">
    <location>
        <position position="112"/>
    </location>
    <ligand>
        <name>substrate</name>
    </ligand>
</feature>
<dbReference type="InterPro" id="IPR036812">
    <property type="entry name" value="NAD(P)_OxRdtase_dom_sf"/>
</dbReference>
<dbReference type="Proteomes" id="UP000703269">
    <property type="component" value="Unassembled WGS sequence"/>
</dbReference>
<keyword evidence="2" id="KW-0521">NADP</keyword>
<evidence type="ECO:0000256" key="1">
    <source>
        <dbReference type="ARBA" id="ARBA00007905"/>
    </source>
</evidence>
<dbReference type="PANTHER" id="PTHR43827">
    <property type="entry name" value="2,5-DIKETO-D-GLUCONIC ACID REDUCTASE"/>
    <property type="match status" value="1"/>
</dbReference>
<dbReference type="InterPro" id="IPR020471">
    <property type="entry name" value="AKR"/>
</dbReference>
<organism evidence="8 9">
    <name type="scientific">Phanerochaete sordida</name>
    <dbReference type="NCBI Taxonomy" id="48140"/>
    <lineage>
        <taxon>Eukaryota</taxon>
        <taxon>Fungi</taxon>
        <taxon>Dikarya</taxon>
        <taxon>Basidiomycota</taxon>
        <taxon>Agaricomycotina</taxon>
        <taxon>Agaricomycetes</taxon>
        <taxon>Polyporales</taxon>
        <taxon>Phanerochaetaceae</taxon>
        <taxon>Phanerochaete</taxon>
    </lineage>
</organism>
<evidence type="ECO:0000313" key="8">
    <source>
        <dbReference type="EMBL" id="GJE84996.1"/>
    </source>
</evidence>